<accession>A0A1I9G893</accession>
<keyword evidence="1" id="KW-0472">Membrane</keyword>
<reference evidence="2" key="2">
    <citation type="submission" date="2012-12" db="EMBL/GenBank/DDBJ databases">
        <authorList>
            <consortium name="WormBase Consortium"/>
            <person name="Ghedin E."/>
            <person name="Paulini M."/>
        </authorList>
    </citation>
    <scope>NUCLEOTIDE SEQUENCE</scope>
    <source>
        <strain evidence="2">FR3</strain>
    </source>
</reference>
<dbReference type="EMBL" id="LN856888">
    <property type="protein sequence ID" value="CDQ05656.1"/>
    <property type="molecule type" value="Genomic_DNA"/>
</dbReference>
<evidence type="ECO:0000313" key="2">
    <source>
        <dbReference type="EMBL" id="CDQ05656.1"/>
    </source>
</evidence>
<keyword evidence="1" id="KW-1133">Transmembrane helix</keyword>
<sequence>MGMLEDGPVVTYVWDFRDTATTAVVADDDVDVFDDNINSIITIIIVIIIRIISIINSEGE</sequence>
<feature type="transmembrane region" description="Helical" evidence="1">
    <location>
        <begin position="37"/>
        <end position="55"/>
    </location>
</feature>
<dbReference type="AlphaFoldDB" id="A0A1I9G893"/>
<gene>
    <name evidence="2" type="primary">Bm14387</name>
    <name evidence="2" type="ORF">BM_Bm14387</name>
</gene>
<name>A0A1I9G893_BRUMA</name>
<evidence type="ECO:0000256" key="1">
    <source>
        <dbReference type="SAM" id="Phobius"/>
    </source>
</evidence>
<organism evidence="2">
    <name type="scientific">Brugia malayi</name>
    <name type="common">Filarial nematode worm</name>
    <dbReference type="NCBI Taxonomy" id="6279"/>
    <lineage>
        <taxon>Eukaryota</taxon>
        <taxon>Metazoa</taxon>
        <taxon>Ecdysozoa</taxon>
        <taxon>Nematoda</taxon>
        <taxon>Chromadorea</taxon>
        <taxon>Rhabditida</taxon>
        <taxon>Spirurina</taxon>
        <taxon>Spiruromorpha</taxon>
        <taxon>Filarioidea</taxon>
        <taxon>Onchocercidae</taxon>
        <taxon>Brugia</taxon>
    </lineage>
</organism>
<keyword evidence="1" id="KW-0812">Transmembrane</keyword>
<protein>
    <submittedName>
        <fullName evidence="2">Bm14387</fullName>
    </submittedName>
</protein>
<reference evidence="2" key="1">
    <citation type="journal article" date="2007" name="Science">
        <title>Draft genome of the filarial nematode parasite Brugia malayi.</title>
        <authorList>
            <person name="Ghedin E."/>
            <person name="Wang S."/>
            <person name="Spiro D."/>
            <person name="Caler E."/>
            <person name="Zhao Q."/>
            <person name="Crabtree J."/>
            <person name="Allen J.E."/>
            <person name="Delcher A.L."/>
            <person name="Guiliano D.B."/>
            <person name="Miranda-Saavedra D."/>
            <person name="Angiuoli S.V."/>
            <person name="Creasy T."/>
            <person name="Amedeo P."/>
            <person name="Haas B."/>
            <person name="El-Sayed N.M."/>
            <person name="Wortman J.R."/>
            <person name="Feldblyum T."/>
            <person name="Tallon L."/>
            <person name="Schatz M."/>
            <person name="Shumway M."/>
            <person name="Koo H."/>
            <person name="Salzberg S.L."/>
            <person name="Schobel S."/>
            <person name="Pertea M."/>
            <person name="Pop M."/>
            <person name="White O."/>
            <person name="Barton G.J."/>
            <person name="Carlow C.K."/>
            <person name="Crawford M.J."/>
            <person name="Daub J."/>
            <person name="Dimmic M.W."/>
            <person name="Estes C.F."/>
            <person name="Foster J.M."/>
            <person name="Ganatra M."/>
            <person name="Gregory W.F."/>
            <person name="Johnson N.M."/>
            <person name="Jin J."/>
            <person name="Komuniecki R."/>
            <person name="Korf I."/>
            <person name="Kumar S."/>
            <person name="Laney S."/>
            <person name="Li B.W."/>
            <person name="Li W."/>
            <person name="Lindblom T.H."/>
            <person name="Lustigman S."/>
            <person name="Ma D."/>
            <person name="Maina C.V."/>
            <person name="Martin D.M."/>
            <person name="McCarter J.P."/>
            <person name="McReynolds L."/>
            <person name="Mitreva M."/>
            <person name="Nutman T.B."/>
            <person name="Parkinson J."/>
            <person name="Peregrin-Alvarez J.M."/>
            <person name="Poole C."/>
            <person name="Ren Q."/>
            <person name="Saunders L."/>
            <person name="Sluder A.E."/>
            <person name="Smith K."/>
            <person name="Stanke M."/>
            <person name="Unnasch T.R."/>
            <person name="Ware J."/>
            <person name="Wei A.D."/>
            <person name="Weil G."/>
            <person name="Williams D.J."/>
            <person name="Zhang Y."/>
            <person name="Williams S.A."/>
            <person name="Fraser-Liggett C."/>
            <person name="Slatko B."/>
            <person name="Blaxter M.L."/>
            <person name="Scott A.L."/>
        </authorList>
    </citation>
    <scope>NUCLEOTIDE SEQUENCE</scope>
    <source>
        <strain evidence="2">FR3</strain>
    </source>
</reference>
<proteinExistence type="predicted"/>